<dbReference type="Gene3D" id="3.40.50.1390">
    <property type="entry name" value="Resolvase, N-terminal catalytic domain"/>
    <property type="match status" value="1"/>
</dbReference>
<dbReference type="Pfam" id="PF00239">
    <property type="entry name" value="Resolvase"/>
    <property type="match status" value="1"/>
</dbReference>
<feature type="domain" description="Resolvase/invertase-type recombinase catalytic" evidence="1">
    <location>
        <begin position="1"/>
        <end position="41"/>
    </location>
</feature>
<evidence type="ECO:0000313" key="2">
    <source>
        <dbReference type="EMBL" id="MDK2042420.1"/>
    </source>
</evidence>
<reference evidence="2" key="1">
    <citation type="journal article" date="2023" name="Antibiotics">
        <title>Genomic Characterization of Antibiotic-Resistant Campylobacterales Isolated from Chilean Poultry Meat.</title>
        <authorList>
            <person name="Concha-Toloza M."/>
            <person name="Lopez-Cantillo M."/>
            <person name="Molina-Mora J.A."/>
            <person name="Collado L."/>
        </authorList>
    </citation>
    <scope>NUCLEOTIDE SEQUENCE</scope>
    <source>
        <strain evidence="2">FR1p153A2</strain>
    </source>
</reference>
<dbReference type="InterPro" id="IPR036162">
    <property type="entry name" value="Resolvase-like_N_sf"/>
</dbReference>
<dbReference type="EMBL" id="JAQTJK010000020">
    <property type="protein sequence ID" value="MDK2042420.1"/>
    <property type="molecule type" value="Genomic_DNA"/>
</dbReference>
<reference evidence="2" key="2">
    <citation type="submission" date="2023-02" db="EMBL/GenBank/DDBJ databases">
        <authorList>
            <person name="Concha-Toloza M."/>
            <person name="Lopez-Cantillo M."/>
            <person name="Molina-Mora J."/>
            <person name="Collado L."/>
        </authorList>
    </citation>
    <scope>NUCLEOTIDE SEQUENCE</scope>
    <source>
        <strain evidence="2">FR1p153A2</strain>
    </source>
</reference>
<accession>A0AAW6VKP3</accession>
<evidence type="ECO:0000259" key="1">
    <source>
        <dbReference type="PROSITE" id="PS51736"/>
    </source>
</evidence>
<gene>
    <name evidence="2" type="ORF">PT517_11600</name>
</gene>
<dbReference type="GO" id="GO:0003677">
    <property type="term" value="F:DNA binding"/>
    <property type="evidence" value="ECO:0007669"/>
    <property type="project" value="InterPro"/>
</dbReference>
<dbReference type="Proteomes" id="UP001237501">
    <property type="component" value="Unassembled WGS sequence"/>
</dbReference>
<dbReference type="SUPFAM" id="SSF53041">
    <property type="entry name" value="Resolvase-like"/>
    <property type="match status" value="1"/>
</dbReference>
<dbReference type="AlphaFoldDB" id="A0AAW6VKP3"/>
<dbReference type="GO" id="GO:0000150">
    <property type="term" value="F:DNA strand exchange activity"/>
    <property type="evidence" value="ECO:0007669"/>
    <property type="project" value="InterPro"/>
</dbReference>
<dbReference type="PROSITE" id="PS51736">
    <property type="entry name" value="RECOMBINASES_3"/>
    <property type="match status" value="1"/>
</dbReference>
<sequence>MDTTSPAGRLLFTMLGAITEFERDLINERVREGIEAAKKKGIHFGRKAILNTKEKSIIYKQYEKGKSVTFLSKIFHVARNTIYRAIKDIAKKE</sequence>
<name>A0AAW6VKP3_9BACT</name>
<dbReference type="InterPro" id="IPR006119">
    <property type="entry name" value="Resolv_N"/>
</dbReference>
<evidence type="ECO:0000313" key="3">
    <source>
        <dbReference type="Proteomes" id="UP001237501"/>
    </source>
</evidence>
<comment type="caution">
    <text evidence="2">The sequence shown here is derived from an EMBL/GenBank/DDBJ whole genome shotgun (WGS) entry which is preliminary data.</text>
</comment>
<organism evidence="2 3">
    <name type="scientific">Aliarcobacter butzleri</name>
    <dbReference type="NCBI Taxonomy" id="28197"/>
    <lineage>
        <taxon>Bacteria</taxon>
        <taxon>Pseudomonadati</taxon>
        <taxon>Campylobacterota</taxon>
        <taxon>Epsilonproteobacteria</taxon>
        <taxon>Campylobacterales</taxon>
        <taxon>Arcobacteraceae</taxon>
        <taxon>Aliarcobacter</taxon>
    </lineage>
</organism>
<protein>
    <submittedName>
        <fullName evidence="2">Recombinase family protein</fullName>
    </submittedName>
</protein>
<proteinExistence type="predicted"/>